<dbReference type="Pfam" id="PF00963">
    <property type="entry name" value="Cohesin"/>
    <property type="match status" value="1"/>
</dbReference>
<proteinExistence type="predicted"/>
<dbReference type="InterPro" id="IPR002102">
    <property type="entry name" value="Cohesin_dom"/>
</dbReference>
<dbReference type="CDD" id="cd08547">
    <property type="entry name" value="Type_II_cohesin"/>
    <property type="match status" value="1"/>
</dbReference>
<gene>
    <name evidence="3" type="ORF">A2172_02085</name>
</gene>
<evidence type="ECO:0000313" key="4">
    <source>
        <dbReference type="Proteomes" id="UP000176631"/>
    </source>
</evidence>
<dbReference type="Proteomes" id="UP000176631">
    <property type="component" value="Unassembled WGS sequence"/>
</dbReference>
<keyword evidence="1" id="KW-0472">Membrane</keyword>
<reference evidence="3 4" key="1">
    <citation type="journal article" date="2016" name="Nat. Commun.">
        <title>Thousands of microbial genomes shed light on interconnected biogeochemical processes in an aquifer system.</title>
        <authorList>
            <person name="Anantharaman K."/>
            <person name="Brown C.T."/>
            <person name="Hug L.A."/>
            <person name="Sharon I."/>
            <person name="Castelle C.J."/>
            <person name="Probst A.J."/>
            <person name="Thomas B.C."/>
            <person name="Singh A."/>
            <person name="Wilkins M.J."/>
            <person name="Karaoz U."/>
            <person name="Brodie E.L."/>
            <person name="Williams K.H."/>
            <person name="Hubbard S.S."/>
            <person name="Banfield J.F."/>
        </authorList>
    </citation>
    <scope>NUCLEOTIDE SEQUENCE [LARGE SCALE GENOMIC DNA]</scope>
</reference>
<feature type="transmembrane region" description="Helical" evidence="1">
    <location>
        <begin position="189"/>
        <end position="209"/>
    </location>
</feature>
<name>A0A1G1W633_9BACT</name>
<sequence>MIMAKKMRLHFLQIAIFLLGLTFALLFLFNFNQKINAAENEILLDPAEKSLRMGDEFKVDILISTREKLLGADVKIIFDPTVIEVLGIEDGKAFKLTPLKVSKDGSISIVGLAESKNKFSGKAVFATLKLKAKDAGDTKLKIAFSKGSTTDSNLTKEKATDVLTKVGEGHYIIGTAAQRTGAGIKKSTWQIILIIIIILFIGALIFLYFRWRKYQKETEDIFVPSVPLDRPPPSG</sequence>
<accession>A0A1G1W633</accession>
<organism evidence="3 4">
    <name type="scientific">Candidatus Woykebacteria bacterium RBG_13_40_15</name>
    <dbReference type="NCBI Taxonomy" id="1802593"/>
    <lineage>
        <taxon>Bacteria</taxon>
        <taxon>Candidatus Woykeibacteriota</taxon>
    </lineage>
</organism>
<dbReference type="SUPFAM" id="SSF49384">
    <property type="entry name" value="Carbohydrate-binding domain"/>
    <property type="match status" value="1"/>
</dbReference>
<comment type="caution">
    <text evidence="3">The sequence shown here is derived from an EMBL/GenBank/DDBJ whole genome shotgun (WGS) entry which is preliminary data.</text>
</comment>
<dbReference type="Gene3D" id="2.60.40.680">
    <property type="match status" value="1"/>
</dbReference>
<dbReference type="STRING" id="1802593.A2172_02085"/>
<keyword evidence="1" id="KW-1133">Transmembrane helix</keyword>
<dbReference type="GO" id="GO:0000272">
    <property type="term" value="P:polysaccharide catabolic process"/>
    <property type="evidence" value="ECO:0007669"/>
    <property type="project" value="InterPro"/>
</dbReference>
<evidence type="ECO:0000313" key="3">
    <source>
        <dbReference type="EMBL" id="OGY23146.1"/>
    </source>
</evidence>
<protein>
    <recommendedName>
        <fullName evidence="2">Cohesin domain-containing protein</fullName>
    </recommendedName>
</protein>
<dbReference type="AlphaFoldDB" id="A0A1G1W633"/>
<keyword evidence="1" id="KW-0812">Transmembrane</keyword>
<dbReference type="InterPro" id="IPR008965">
    <property type="entry name" value="CBM2/CBM3_carb-bd_dom_sf"/>
</dbReference>
<dbReference type="EMBL" id="MHCP01000028">
    <property type="protein sequence ID" value="OGY23146.1"/>
    <property type="molecule type" value="Genomic_DNA"/>
</dbReference>
<feature type="domain" description="Cohesin" evidence="2">
    <location>
        <begin position="52"/>
        <end position="163"/>
    </location>
</feature>
<dbReference type="GO" id="GO:0030246">
    <property type="term" value="F:carbohydrate binding"/>
    <property type="evidence" value="ECO:0007669"/>
    <property type="project" value="InterPro"/>
</dbReference>
<evidence type="ECO:0000259" key="2">
    <source>
        <dbReference type="Pfam" id="PF00963"/>
    </source>
</evidence>
<evidence type="ECO:0000256" key="1">
    <source>
        <dbReference type="SAM" id="Phobius"/>
    </source>
</evidence>